<sequence>GCNWHDQTDYNIASGSGDVNLKPAGLGVNIGDATNNDFTLSFIGDTSTGILNYDEDNADFEFDQDIITTGDLTGSAIINTAIDADNTTVTNIGSSEITDDIISGFAAVGTFESGDTILCLEDGVGLRECDFDDLPAGGGGAHASTHEVAGDDLVDHDNLTNWVAADHYDWTSETHDFRTTGVGQFGDEVSTASNAALIVAEEYTSIKRPTLGMVSLTPEFTNQSGSALGGNSVPKGTGFTSDTVSGLEFSNVILANAGNGSHLDLKGINITGVVAYQAIATLGESYGIDVNTGA</sequence>
<organism evidence="1">
    <name type="scientific">marine sediment metagenome</name>
    <dbReference type="NCBI Taxonomy" id="412755"/>
    <lineage>
        <taxon>unclassified sequences</taxon>
        <taxon>metagenomes</taxon>
        <taxon>ecological metagenomes</taxon>
    </lineage>
</organism>
<proteinExistence type="predicted"/>
<dbReference type="AlphaFoldDB" id="X1BLX7"/>
<name>X1BLX7_9ZZZZ</name>
<gene>
    <name evidence="1" type="ORF">S01H4_36897</name>
</gene>
<accession>X1BLX7</accession>
<reference evidence="1" key="1">
    <citation type="journal article" date="2014" name="Front. Microbiol.">
        <title>High frequency of phylogenetically diverse reductive dehalogenase-homologous genes in deep subseafloor sedimentary metagenomes.</title>
        <authorList>
            <person name="Kawai M."/>
            <person name="Futagami T."/>
            <person name="Toyoda A."/>
            <person name="Takaki Y."/>
            <person name="Nishi S."/>
            <person name="Hori S."/>
            <person name="Arai W."/>
            <person name="Tsubouchi T."/>
            <person name="Morono Y."/>
            <person name="Uchiyama I."/>
            <person name="Ito T."/>
            <person name="Fujiyama A."/>
            <person name="Inagaki F."/>
            <person name="Takami H."/>
        </authorList>
    </citation>
    <scope>NUCLEOTIDE SEQUENCE</scope>
    <source>
        <strain evidence="1">Expedition CK06-06</strain>
    </source>
</reference>
<comment type="caution">
    <text evidence="1">The sequence shown here is derived from an EMBL/GenBank/DDBJ whole genome shotgun (WGS) entry which is preliminary data.</text>
</comment>
<evidence type="ECO:0000313" key="1">
    <source>
        <dbReference type="EMBL" id="GAG95975.1"/>
    </source>
</evidence>
<dbReference type="EMBL" id="BART01019767">
    <property type="protein sequence ID" value="GAG95975.1"/>
    <property type="molecule type" value="Genomic_DNA"/>
</dbReference>
<feature type="non-terminal residue" evidence="1">
    <location>
        <position position="294"/>
    </location>
</feature>
<feature type="non-terminal residue" evidence="1">
    <location>
        <position position="1"/>
    </location>
</feature>
<protein>
    <submittedName>
        <fullName evidence="1">Uncharacterized protein</fullName>
    </submittedName>
</protein>